<dbReference type="NCBIfam" id="TIGR02432">
    <property type="entry name" value="lysidine_TilS_N"/>
    <property type="match status" value="1"/>
</dbReference>
<dbReference type="HAMAP" id="MF_01161">
    <property type="entry name" value="tRNA_Ile_lys_synt"/>
    <property type="match status" value="1"/>
</dbReference>
<evidence type="ECO:0000313" key="10">
    <source>
        <dbReference type="EMBL" id="AYO31883.1"/>
    </source>
</evidence>
<dbReference type="Pfam" id="PF11734">
    <property type="entry name" value="TilS_C"/>
    <property type="match status" value="1"/>
</dbReference>
<dbReference type="AlphaFoldDB" id="A0A3G2R8Z1"/>
<comment type="catalytic activity">
    <reaction evidence="7 8">
        <text>cytidine(34) in tRNA(Ile2) + L-lysine + ATP = lysidine(34) in tRNA(Ile2) + AMP + diphosphate + H(+)</text>
        <dbReference type="Rhea" id="RHEA:43744"/>
        <dbReference type="Rhea" id="RHEA-COMP:10625"/>
        <dbReference type="Rhea" id="RHEA-COMP:10670"/>
        <dbReference type="ChEBI" id="CHEBI:15378"/>
        <dbReference type="ChEBI" id="CHEBI:30616"/>
        <dbReference type="ChEBI" id="CHEBI:32551"/>
        <dbReference type="ChEBI" id="CHEBI:33019"/>
        <dbReference type="ChEBI" id="CHEBI:82748"/>
        <dbReference type="ChEBI" id="CHEBI:83665"/>
        <dbReference type="ChEBI" id="CHEBI:456215"/>
        <dbReference type="EC" id="6.3.4.19"/>
    </reaction>
</comment>
<comment type="subcellular location">
    <subcellularLocation>
        <location evidence="1 8">Cytoplasm</location>
    </subcellularLocation>
</comment>
<evidence type="ECO:0000256" key="4">
    <source>
        <dbReference type="ARBA" id="ARBA00022694"/>
    </source>
</evidence>
<evidence type="ECO:0000259" key="9">
    <source>
        <dbReference type="SMART" id="SM00977"/>
    </source>
</evidence>
<dbReference type="GO" id="GO:0005524">
    <property type="term" value="F:ATP binding"/>
    <property type="evidence" value="ECO:0007669"/>
    <property type="project" value="UniProtKB-UniRule"/>
</dbReference>
<dbReference type="GO" id="GO:0032267">
    <property type="term" value="F:tRNA(Ile)-lysidine synthase activity"/>
    <property type="evidence" value="ECO:0007669"/>
    <property type="project" value="UniProtKB-EC"/>
</dbReference>
<organism evidence="10 11">
    <name type="scientific">Biomaibacter acetigenes</name>
    <dbReference type="NCBI Taxonomy" id="2316383"/>
    <lineage>
        <taxon>Bacteria</taxon>
        <taxon>Bacillati</taxon>
        <taxon>Bacillota</taxon>
        <taxon>Clostridia</taxon>
        <taxon>Thermosediminibacterales</taxon>
        <taxon>Tepidanaerobacteraceae</taxon>
        <taxon>Biomaibacter</taxon>
    </lineage>
</organism>
<evidence type="ECO:0000256" key="3">
    <source>
        <dbReference type="ARBA" id="ARBA00022598"/>
    </source>
</evidence>
<dbReference type="NCBIfam" id="TIGR02433">
    <property type="entry name" value="lysidine_TilS_C"/>
    <property type="match status" value="1"/>
</dbReference>
<dbReference type="PANTHER" id="PTHR43033">
    <property type="entry name" value="TRNA(ILE)-LYSIDINE SYNTHASE-RELATED"/>
    <property type="match status" value="1"/>
</dbReference>
<evidence type="ECO:0000256" key="8">
    <source>
        <dbReference type="HAMAP-Rule" id="MF_01161"/>
    </source>
</evidence>
<dbReference type="GO" id="GO:0005737">
    <property type="term" value="C:cytoplasm"/>
    <property type="evidence" value="ECO:0007669"/>
    <property type="project" value="UniProtKB-SubCell"/>
</dbReference>
<feature type="domain" description="Lysidine-tRNA(Ile) synthetase C-terminal" evidence="9">
    <location>
        <begin position="385"/>
        <end position="456"/>
    </location>
</feature>
<dbReference type="EMBL" id="CP033169">
    <property type="protein sequence ID" value="AYO31883.1"/>
    <property type="molecule type" value="Genomic_DNA"/>
</dbReference>
<evidence type="ECO:0000256" key="6">
    <source>
        <dbReference type="ARBA" id="ARBA00022840"/>
    </source>
</evidence>
<dbReference type="InterPro" id="IPR011063">
    <property type="entry name" value="TilS/TtcA_N"/>
</dbReference>
<name>A0A3G2R8Z1_9FIRM</name>
<dbReference type="Gene3D" id="1.20.59.20">
    <property type="match status" value="1"/>
</dbReference>
<dbReference type="SMART" id="SM00977">
    <property type="entry name" value="TilS_C"/>
    <property type="match status" value="1"/>
</dbReference>
<evidence type="ECO:0000256" key="1">
    <source>
        <dbReference type="ARBA" id="ARBA00004496"/>
    </source>
</evidence>
<dbReference type="Proteomes" id="UP000280960">
    <property type="component" value="Chromosome"/>
</dbReference>
<gene>
    <name evidence="8 10" type="primary">tilS</name>
    <name evidence="10" type="ORF">D2962_15855</name>
</gene>
<evidence type="ECO:0000256" key="2">
    <source>
        <dbReference type="ARBA" id="ARBA00022490"/>
    </source>
</evidence>
<dbReference type="Pfam" id="PF01171">
    <property type="entry name" value="ATP_bind_3"/>
    <property type="match status" value="1"/>
</dbReference>
<dbReference type="SUPFAM" id="SSF52402">
    <property type="entry name" value="Adenine nucleotide alpha hydrolases-like"/>
    <property type="match status" value="1"/>
</dbReference>
<keyword evidence="2 8" id="KW-0963">Cytoplasm</keyword>
<comment type="domain">
    <text evidence="8">The N-terminal region contains the highly conserved SGGXDS motif, predicted to be a P-loop motif involved in ATP binding.</text>
</comment>
<dbReference type="Gene3D" id="3.40.50.620">
    <property type="entry name" value="HUPs"/>
    <property type="match status" value="1"/>
</dbReference>
<dbReference type="InterPro" id="IPR020825">
    <property type="entry name" value="Phe-tRNA_synthase-like_B3/B4"/>
</dbReference>
<comment type="function">
    <text evidence="8">Ligates lysine onto the cytidine present at position 34 of the AUA codon-specific tRNA(Ile) that contains the anticodon CAU, in an ATP-dependent manner. Cytidine is converted to lysidine, thus changing the amino acid specificity of the tRNA from methionine to isoleucine.</text>
</comment>
<feature type="binding site" evidence="8">
    <location>
        <begin position="28"/>
        <end position="33"/>
    </location>
    <ligand>
        <name>ATP</name>
        <dbReference type="ChEBI" id="CHEBI:30616"/>
    </ligand>
</feature>
<dbReference type="InterPro" id="IPR012795">
    <property type="entry name" value="tRNA_Ile_lys_synt_N"/>
</dbReference>
<keyword evidence="3 8" id="KW-0436">Ligase</keyword>
<dbReference type="GO" id="GO:0006400">
    <property type="term" value="P:tRNA modification"/>
    <property type="evidence" value="ECO:0007669"/>
    <property type="project" value="UniProtKB-UniRule"/>
</dbReference>
<keyword evidence="11" id="KW-1185">Reference proteome</keyword>
<evidence type="ECO:0000256" key="5">
    <source>
        <dbReference type="ARBA" id="ARBA00022741"/>
    </source>
</evidence>
<dbReference type="Gene3D" id="3.50.40.10">
    <property type="entry name" value="Phenylalanyl-trna Synthetase, Chain B, domain 3"/>
    <property type="match status" value="1"/>
</dbReference>
<dbReference type="RefSeq" id="WP_122015551.1">
    <property type="nucleotide sequence ID" value="NZ_CP033169.1"/>
</dbReference>
<dbReference type="EC" id="6.3.4.19" evidence="8"/>
<dbReference type="CDD" id="cd01992">
    <property type="entry name" value="TilS_N"/>
    <property type="match status" value="1"/>
</dbReference>
<proteinExistence type="inferred from homology"/>
<accession>A0A3G2R8Z1</accession>
<dbReference type="InterPro" id="IPR014729">
    <property type="entry name" value="Rossmann-like_a/b/a_fold"/>
</dbReference>
<keyword evidence="5 8" id="KW-0547">Nucleotide-binding</keyword>
<reference evidence="10 11" key="1">
    <citation type="submission" date="2018-10" db="EMBL/GenBank/DDBJ databases">
        <authorList>
            <person name="Zhang X."/>
        </authorList>
    </citation>
    <scope>NUCLEOTIDE SEQUENCE [LARGE SCALE GENOMIC DNA]</scope>
    <source>
        <strain evidence="10 11">SK-G1</strain>
    </source>
</reference>
<keyword evidence="6 8" id="KW-0067">ATP-binding</keyword>
<dbReference type="SUPFAM" id="SSF82829">
    <property type="entry name" value="MesJ substrate recognition domain-like"/>
    <property type="match status" value="1"/>
</dbReference>
<evidence type="ECO:0000313" key="11">
    <source>
        <dbReference type="Proteomes" id="UP000280960"/>
    </source>
</evidence>
<dbReference type="InterPro" id="IPR012094">
    <property type="entry name" value="tRNA_Ile_lys_synt"/>
</dbReference>
<protein>
    <recommendedName>
        <fullName evidence="8">tRNA(Ile)-lysidine synthase</fullName>
        <ecNumber evidence="8">6.3.4.19</ecNumber>
    </recommendedName>
    <alternativeName>
        <fullName evidence="8">tRNA(Ile)-2-lysyl-cytidine synthase</fullName>
    </alternativeName>
    <alternativeName>
        <fullName evidence="8">tRNA(Ile)-lysidine synthetase</fullName>
    </alternativeName>
</protein>
<dbReference type="SUPFAM" id="SSF56037">
    <property type="entry name" value="PheT/TilS domain"/>
    <property type="match status" value="1"/>
</dbReference>
<dbReference type="InterPro" id="IPR012796">
    <property type="entry name" value="Lysidine-tRNA-synth_C"/>
</dbReference>
<dbReference type="KEGG" id="bacg:D2962_15855"/>
<dbReference type="PANTHER" id="PTHR43033:SF1">
    <property type="entry name" value="TRNA(ILE)-LYSIDINE SYNTHASE-RELATED"/>
    <property type="match status" value="1"/>
</dbReference>
<comment type="similarity">
    <text evidence="8">Belongs to the tRNA(Ile)-lysidine synthase family.</text>
</comment>
<keyword evidence="4 8" id="KW-0819">tRNA processing</keyword>
<evidence type="ECO:0000256" key="7">
    <source>
        <dbReference type="ARBA" id="ARBA00048539"/>
    </source>
</evidence>
<sequence length="463" mass="53643">MDVKQKFLETIAKYHMIQKGDEIMAGVSGGPDSVCLLHLLRACREELGIKLSAAHLDHMFRGRESREDALFVEALCREWDVPLYREEVDVPEYIRRTGLSPEDAARRARYAFFERAREKTGANKVALGHNRNDHEETVLMNIMRGTGIEGLLGIEPVRDFYIRPLLEVSRREIEEYLKLESIDYRIDSTNLKADYFRNRLRLELIPLIEQKYVPHFGASLRRLSEITRCDLSFLEEQTSAAWRQAVTCSQGRIKVDLKKFLPMHDAIKRRLVRKAVEELAGDVKDFEFRHTAMLVDFIKNSTAGSVIDLPKNLQGEKQYDCFYISLKNFRENGDYLYELFVPGRVEIKEAEVSIQAWVKPRRGLMIIRTNPLIAQLDYDKIKGNLIVRNRRPGDRFVPLGGHLKKLQDFFTDEKVPKKERDKVPLVTAGGNIIWVGGMRIDDRFKITEDTGTVLILKMERQED</sequence>